<evidence type="ECO:0000259" key="2">
    <source>
        <dbReference type="Pfam" id="PF24476"/>
    </source>
</evidence>
<gene>
    <name evidence="3" type="ORF">BHE90_009126</name>
</gene>
<feature type="domain" description="DUF7580" evidence="2">
    <location>
        <begin position="170"/>
        <end position="507"/>
    </location>
</feature>
<organism evidence="3 4">
    <name type="scientific">Fusarium euwallaceae</name>
    <dbReference type="NCBI Taxonomy" id="1147111"/>
    <lineage>
        <taxon>Eukaryota</taxon>
        <taxon>Fungi</taxon>
        <taxon>Dikarya</taxon>
        <taxon>Ascomycota</taxon>
        <taxon>Pezizomycotina</taxon>
        <taxon>Sordariomycetes</taxon>
        <taxon>Hypocreomycetidae</taxon>
        <taxon>Hypocreales</taxon>
        <taxon>Nectriaceae</taxon>
        <taxon>Fusarium</taxon>
        <taxon>Fusarium solani species complex</taxon>
    </lineage>
</organism>
<dbReference type="AlphaFoldDB" id="A0A430LL07"/>
<protein>
    <submittedName>
        <fullName evidence="3">Uncharacterized protein</fullName>
    </submittedName>
</protein>
<dbReference type="Pfam" id="PF00082">
    <property type="entry name" value="Peptidase_S8"/>
    <property type="match status" value="1"/>
</dbReference>
<dbReference type="Proteomes" id="UP000287124">
    <property type="component" value="Unassembled WGS sequence"/>
</dbReference>
<evidence type="ECO:0000313" key="3">
    <source>
        <dbReference type="EMBL" id="RTE76398.1"/>
    </source>
</evidence>
<comment type="caution">
    <text evidence="3">The sequence shown here is derived from an EMBL/GenBank/DDBJ whole genome shotgun (WGS) entry which is preliminary data.</text>
</comment>
<sequence length="889" mass="99325">MHRDSGSPSQHDVHAESVTRLQASLHAAKEVIRVFTSTLVRTSLLRSGLVLLQLKLDGLSNPNDLVALDTCALSELCSCLQELMRQLEGLIDKDPSEDFRALSTATGRSVINLDWAEREEPRILESCRLLKLAIDTALPKLAAGIGDLIMDQDVAADQVEDVLHEAKNANQVCGRLEQVYELLSKHLDGCKSTKHVTKFHLSGLRGGIIGFLFSRCRGKQGWHPMPCRINRDTVRMPPFRDCGDFRLAEISDKCLTLNLGEDQKIFTKSVPKSSELGREYGTVPENFLTLKQVLQAENSDQTARATRQAGWRDLGFMTRLFQALKQEPNDEPDYRLALTENVPMVQYLLSESVLHLYNSPWLLDIWQPDQIEFSKGSRLLDFRKPYYSSSLFVELSPESSPGTTADLDPYHADTFMAKFGLLLLQLQLQQAFPLEAEDQSDDIWPSIALGRYYKDFEESIEPIKEVVGACLDFRRHLFEDLDAWEESDIIKFRVVFYKHILKPLRAILELNFPALAKEIAWKTLPQDEHQEIGTQPQVGLSPIGRNGASSRGETMLKSPASSTKWFNNLDALNEYLTAQTCEKVAHIRERTTHIGESNEIYEANRVKIAVIDSGLWEERQGDSNITYRNFIEEGEYNDDPQHGTNSVDLICKVYGRADLYVAKVFEGNEARRNTSKYMAEAIRWAISKKVDIISISAGFEGKCNNELEAQIKMATAGGAEPEILVFAAASNWQNISGVAYPASMADRVICIFCCNGGLKPSRNWNPNPRAHAANFAMLGEDVELDSGERLSGGTSVSTALAAGLAAKLLDFSRQPDVQSWMSKASRDKMRTKAGMSAILKEMSRNNVSEGYQCVAPWEILAVTAVSGGPSRKKVREAMCTIIEKAMKKA</sequence>
<dbReference type="EMBL" id="MIKF01000153">
    <property type="protein sequence ID" value="RTE76398.1"/>
    <property type="molecule type" value="Genomic_DNA"/>
</dbReference>
<dbReference type="InterPro" id="IPR056002">
    <property type="entry name" value="DUF7580"/>
</dbReference>
<keyword evidence="4" id="KW-1185">Reference proteome</keyword>
<accession>A0A430LL07</accession>
<proteinExistence type="predicted"/>
<dbReference type="Gene3D" id="3.40.50.200">
    <property type="entry name" value="Peptidase S8/S53 domain"/>
    <property type="match status" value="1"/>
</dbReference>
<name>A0A430LL07_9HYPO</name>
<dbReference type="SUPFAM" id="SSF52743">
    <property type="entry name" value="Subtilisin-like"/>
    <property type="match status" value="1"/>
</dbReference>
<dbReference type="Pfam" id="PF24476">
    <property type="entry name" value="DUF7580"/>
    <property type="match status" value="1"/>
</dbReference>
<dbReference type="GO" id="GO:0004252">
    <property type="term" value="F:serine-type endopeptidase activity"/>
    <property type="evidence" value="ECO:0007669"/>
    <property type="project" value="InterPro"/>
</dbReference>
<feature type="domain" description="Peptidase S8/S53" evidence="1">
    <location>
        <begin position="605"/>
        <end position="833"/>
    </location>
</feature>
<evidence type="ECO:0000259" key="1">
    <source>
        <dbReference type="Pfam" id="PF00082"/>
    </source>
</evidence>
<reference evidence="3 4" key="1">
    <citation type="submission" date="2017-06" db="EMBL/GenBank/DDBJ databases">
        <title>Comparative genomic analysis of Ambrosia Fusariam Clade fungi.</title>
        <authorList>
            <person name="Stajich J.E."/>
            <person name="Carrillo J."/>
            <person name="Kijimoto T."/>
            <person name="Eskalen A."/>
            <person name="O'Donnell K."/>
            <person name="Kasson M."/>
        </authorList>
    </citation>
    <scope>NUCLEOTIDE SEQUENCE [LARGE SCALE GENOMIC DNA]</scope>
    <source>
        <strain evidence="3 4">UCR1854</strain>
    </source>
</reference>
<dbReference type="GO" id="GO:0006508">
    <property type="term" value="P:proteolysis"/>
    <property type="evidence" value="ECO:0007669"/>
    <property type="project" value="InterPro"/>
</dbReference>
<dbReference type="InterPro" id="IPR000209">
    <property type="entry name" value="Peptidase_S8/S53_dom"/>
</dbReference>
<dbReference type="InterPro" id="IPR036852">
    <property type="entry name" value="Peptidase_S8/S53_dom_sf"/>
</dbReference>
<evidence type="ECO:0000313" key="4">
    <source>
        <dbReference type="Proteomes" id="UP000287124"/>
    </source>
</evidence>